<dbReference type="CDD" id="cd14485">
    <property type="entry name" value="mltA_like_LT_A"/>
    <property type="match status" value="1"/>
</dbReference>
<dbReference type="PANTHER" id="PTHR30124">
    <property type="entry name" value="MEMBRANE-BOUND LYTIC MUREIN TRANSGLYCOSYLASE A"/>
    <property type="match status" value="1"/>
</dbReference>
<dbReference type="GO" id="GO:0008933">
    <property type="term" value="F:peptidoglycan lytic transglycosylase activity"/>
    <property type="evidence" value="ECO:0007669"/>
    <property type="project" value="TreeGrafter"/>
</dbReference>
<dbReference type="CDD" id="cd14668">
    <property type="entry name" value="mlta_B"/>
    <property type="match status" value="1"/>
</dbReference>
<evidence type="ECO:0000256" key="2">
    <source>
        <dbReference type="ARBA" id="ARBA00012587"/>
    </source>
</evidence>
<evidence type="ECO:0000256" key="1">
    <source>
        <dbReference type="ARBA" id="ARBA00001420"/>
    </source>
</evidence>
<evidence type="ECO:0000259" key="6">
    <source>
        <dbReference type="SMART" id="SM00925"/>
    </source>
</evidence>
<sequence length="396" mass="43841">MMPMKTLLIDRWAWGLLLVALCLPGCRKPEVEPPDYARPLPPGASALREVDGTWRDQIIEEAASQMTDAAFVKALGRSYDWFRIESTKQHFPIEGVTHARARASVEKLMEIAEATDARVRADRLDALFNVYESVGYDGSGIVLFTGYYSPEYTASKTRTGKFQYPLYARPADLVSDPATGAILGQQQSSGQVTPYPTRQQIESGNLLAGQELVYLPSRLDAYSIEVNGSAKLQLTTGGTMYVGYSGTNGRDYTSIGRLLVADGVLDPNTVTMPSIRQYFQQNPRKLDDYIRQNQRFVFFEEYPATDWPAGSLGFRVTPRRSLATDKRIFPRGGVVLVSTTLPGGQDFRQLMLDQDTGGAIRAPGRADLYFGIGPTAERLSGAQAAEGRLFYLFLKQ</sequence>
<accession>A0A7X0HAV4</accession>
<dbReference type="SMART" id="SM00925">
    <property type="entry name" value="MltA"/>
    <property type="match status" value="1"/>
</dbReference>
<dbReference type="InterPro" id="IPR010611">
    <property type="entry name" value="3D_dom"/>
</dbReference>
<organism evidence="7 8">
    <name type="scientific">Algisphaera agarilytica</name>
    <dbReference type="NCBI Taxonomy" id="1385975"/>
    <lineage>
        <taxon>Bacteria</taxon>
        <taxon>Pseudomonadati</taxon>
        <taxon>Planctomycetota</taxon>
        <taxon>Phycisphaerae</taxon>
        <taxon>Phycisphaerales</taxon>
        <taxon>Phycisphaeraceae</taxon>
        <taxon>Algisphaera</taxon>
    </lineage>
</organism>
<evidence type="ECO:0000313" key="8">
    <source>
        <dbReference type="Proteomes" id="UP000541810"/>
    </source>
</evidence>
<evidence type="ECO:0000313" key="7">
    <source>
        <dbReference type="EMBL" id="MBB6431331.1"/>
    </source>
</evidence>
<dbReference type="PIRSF" id="PIRSF019422">
    <property type="entry name" value="MltA"/>
    <property type="match status" value="1"/>
</dbReference>
<dbReference type="GO" id="GO:0009253">
    <property type="term" value="P:peptidoglycan catabolic process"/>
    <property type="evidence" value="ECO:0007669"/>
    <property type="project" value="TreeGrafter"/>
</dbReference>
<dbReference type="InterPro" id="IPR026044">
    <property type="entry name" value="MltA"/>
</dbReference>
<comment type="catalytic activity">
    <reaction evidence="1">
        <text>Exolytic cleavage of the (1-&gt;4)-beta-glycosidic linkage between N-acetylmuramic acid (MurNAc) and N-acetylglucosamine (GlcNAc) residues in peptidoglycan, from either the reducing or the non-reducing ends of the peptidoglycan chains, with concomitant formation of a 1,6-anhydrobond in the MurNAc residue.</text>
        <dbReference type="EC" id="4.2.2.n1"/>
    </reaction>
</comment>
<dbReference type="GO" id="GO:0019867">
    <property type="term" value="C:outer membrane"/>
    <property type="evidence" value="ECO:0007669"/>
    <property type="project" value="InterPro"/>
</dbReference>
<name>A0A7X0HAV4_9BACT</name>
<dbReference type="InterPro" id="IPR036908">
    <property type="entry name" value="RlpA-like_sf"/>
</dbReference>
<dbReference type="RefSeq" id="WP_221435577.1">
    <property type="nucleotide sequence ID" value="NZ_JACHGY010000001.1"/>
</dbReference>
<protein>
    <recommendedName>
        <fullName evidence="2">peptidoglycan lytic exotransglycosylase</fullName>
        <ecNumber evidence="2">4.2.2.n1</ecNumber>
    </recommendedName>
    <alternativeName>
        <fullName evidence="5">Murein hydrolase A</fullName>
    </alternativeName>
</protein>
<dbReference type="SUPFAM" id="SSF50685">
    <property type="entry name" value="Barwin-like endoglucanases"/>
    <property type="match status" value="1"/>
</dbReference>
<dbReference type="EMBL" id="JACHGY010000001">
    <property type="protein sequence ID" value="MBB6431331.1"/>
    <property type="molecule type" value="Genomic_DNA"/>
</dbReference>
<evidence type="ECO:0000256" key="3">
    <source>
        <dbReference type="ARBA" id="ARBA00023239"/>
    </source>
</evidence>
<dbReference type="Proteomes" id="UP000541810">
    <property type="component" value="Unassembled WGS sequence"/>
</dbReference>
<dbReference type="GO" id="GO:0004553">
    <property type="term" value="F:hydrolase activity, hydrolyzing O-glycosyl compounds"/>
    <property type="evidence" value="ECO:0007669"/>
    <property type="project" value="InterPro"/>
</dbReference>
<dbReference type="GO" id="GO:0071555">
    <property type="term" value="P:cell wall organization"/>
    <property type="evidence" value="ECO:0007669"/>
    <property type="project" value="UniProtKB-KW"/>
</dbReference>
<dbReference type="AlphaFoldDB" id="A0A7X0HAV4"/>
<keyword evidence="8" id="KW-1185">Reference proteome</keyword>
<keyword evidence="4" id="KW-0961">Cell wall biogenesis/degradation</keyword>
<dbReference type="Pfam" id="PF06725">
    <property type="entry name" value="3D"/>
    <property type="match status" value="1"/>
</dbReference>
<dbReference type="Gene3D" id="2.40.40.10">
    <property type="entry name" value="RlpA-like domain"/>
    <property type="match status" value="1"/>
</dbReference>
<reference evidence="7 8" key="1">
    <citation type="submission" date="2020-08" db="EMBL/GenBank/DDBJ databases">
        <title>Genomic Encyclopedia of Type Strains, Phase IV (KMG-IV): sequencing the most valuable type-strain genomes for metagenomic binning, comparative biology and taxonomic classification.</title>
        <authorList>
            <person name="Goeker M."/>
        </authorList>
    </citation>
    <scope>NUCLEOTIDE SEQUENCE [LARGE SCALE GENOMIC DNA]</scope>
    <source>
        <strain evidence="7 8">DSM 103725</strain>
    </source>
</reference>
<dbReference type="PANTHER" id="PTHR30124:SF0">
    <property type="entry name" value="MEMBRANE-BOUND LYTIC MUREIN TRANSGLYCOSYLASE A"/>
    <property type="match status" value="1"/>
</dbReference>
<gene>
    <name evidence="7" type="ORF">HNQ40_003137</name>
</gene>
<dbReference type="Pfam" id="PF03562">
    <property type="entry name" value="MltA"/>
    <property type="match status" value="1"/>
</dbReference>
<dbReference type="GO" id="GO:0009254">
    <property type="term" value="P:peptidoglycan turnover"/>
    <property type="evidence" value="ECO:0007669"/>
    <property type="project" value="InterPro"/>
</dbReference>
<keyword evidence="3" id="KW-0456">Lyase</keyword>
<evidence type="ECO:0000256" key="4">
    <source>
        <dbReference type="ARBA" id="ARBA00023316"/>
    </source>
</evidence>
<proteinExistence type="predicted"/>
<comment type="caution">
    <text evidence="7">The sequence shown here is derived from an EMBL/GenBank/DDBJ whole genome shotgun (WGS) entry which is preliminary data.</text>
</comment>
<feature type="domain" description="Lytic transglycosylase MltA" evidence="6">
    <location>
        <begin position="151"/>
        <end position="300"/>
    </location>
</feature>
<evidence type="ECO:0000256" key="5">
    <source>
        <dbReference type="ARBA" id="ARBA00030918"/>
    </source>
</evidence>
<dbReference type="Gene3D" id="2.40.240.50">
    <property type="entry name" value="Barwin-like endoglucanases"/>
    <property type="match status" value="1"/>
</dbReference>
<dbReference type="EC" id="4.2.2.n1" evidence="2"/>
<dbReference type="InterPro" id="IPR005300">
    <property type="entry name" value="MltA_B"/>
</dbReference>